<evidence type="ECO:0000259" key="1">
    <source>
        <dbReference type="Pfam" id="PF04326"/>
    </source>
</evidence>
<proteinExistence type="predicted"/>
<evidence type="ECO:0000313" key="2">
    <source>
        <dbReference type="Proteomes" id="UP000515163"/>
    </source>
</evidence>
<dbReference type="PANTHER" id="PTHR12155:SF41">
    <property type="entry name" value="SCHLAFEN ALBA-2 DOMAIN-CONTAINING PROTEIN"/>
    <property type="match status" value="1"/>
</dbReference>
<dbReference type="KEGG" id="aten:116296905"/>
<dbReference type="AlphaFoldDB" id="A0A6P8HWV7"/>
<dbReference type="Gene3D" id="3.30.950.30">
    <property type="entry name" value="Schlafen, AAA domain"/>
    <property type="match status" value="1"/>
</dbReference>
<dbReference type="InterPro" id="IPR029684">
    <property type="entry name" value="Schlafen"/>
</dbReference>
<dbReference type="PANTHER" id="PTHR12155">
    <property type="entry name" value="SCHLAFEN"/>
    <property type="match status" value="1"/>
</dbReference>
<reference evidence="3" key="1">
    <citation type="submission" date="2025-08" db="UniProtKB">
        <authorList>
            <consortium name="RefSeq"/>
        </authorList>
    </citation>
    <scope>IDENTIFICATION</scope>
    <source>
        <tissue evidence="3">Tentacle</tissue>
    </source>
</reference>
<evidence type="ECO:0000313" key="3">
    <source>
        <dbReference type="RefSeq" id="XP_031560874.1"/>
    </source>
</evidence>
<dbReference type="RefSeq" id="XP_031560874.1">
    <property type="nucleotide sequence ID" value="XM_031705014.1"/>
</dbReference>
<dbReference type="InterPro" id="IPR007421">
    <property type="entry name" value="Schlafen_AlbA_2_dom"/>
</dbReference>
<dbReference type="InParanoid" id="A0A6P8HWV7"/>
<dbReference type="OrthoDB" id="10259112at2759"/>
<protein>
    <submittedName>
        <fullName evidence="3">Uncharacterized protein LOC116296905</fullName>
    </submittedName>
</protein>
<feature type="domain" description="Schlafen AlbA-2" evidence="1">
    <location>
        <begin position="22"/>
        <end position="125"/>
    </location>
</feature>
<dbReference type="InterPro" id="IPR038461">
    <property type="entry name" value="Schlafen_AlbA_2_dom_sf"/>
</dbReference>
<keyword evidence="2" id="KW-1185">Reference proteome</keyword>
<sequence>MTTTRRKSNRFYVKESIVPFEEDAFHEFKGHRNLSAEEVPHWCLIPGTGRASRKAVSRNINGFLNTGKGGTIYLGIIDEGKVKGITLNQYQKDHVIVSMKDLMNRYTPQVSEDRYKIEIIPVIQKTDLWKDVTSQAKEKSQSIDANRLKPHLLRTSEYCWCDRAALEDFSKGIISSDYIIEITIFPYPYPALTMEDGSYNINLHPVYLDEEGNCYFRRQASLVKYTTQEVVDLTIHEIQGHFMPIVESLKHEVDSLKEML</sequence>
<organism evidence="2 3">
    <name type="scientific">Actinia tenebrosa</name>
    <name type="common">Australian red waratah sea anemone</name>
    <dbReference type="NCBI Taxonomy" id="6105"/>
    <lineage>
        <taxon>Eukaryota</taxon>
        <taxon>Metazoa</taxon>
        <taxon>Cnidaria</taxon>
        <taxon>Anthozoa</taxon>
        <taxon>Hexacorallia</taxon>
        <taxon>Actiniaria</taxon>
        <taxon>Actiniidae</taxon>
        <taxon>Actinia</taxon>
    </lineage>
</organism>
<accession>A0A6P8HWV7</accession>
<dbReference type="Proteomes" id="UP000515163">
    <property type="component" value="Unplaced"/>
</dbReference>
<dbReference type="Pfam" id="PF04326">
    <property type="entry name" value="SLFN_AlbA_2"/>
    <property type="match status" value="1"/>
</dbReference>
<gene>
    <name evidence="3" type="primary">LOC116296905</name>
</gene>
<dbReference type="GeneID" id="116296905"/>
<name>A0A6P8HWV7_ACTTE</name>